<dbReference type="EMBL" id="CP045810">
    <property type="protein sequence ID" value="QHN41415.1"/>
    <property type="molecule type" value="Genomic_DNA"/>
</dbReference>
<dbReference type="Pfam" id="PF03471">
    <property type="entry name" value="CorC_HlyC"/>
    <property type="match status" value="1"/>
</dbReference>
<evidence type="ECO:0000256" key="4">
    <source>
        <dbReference type="ARBA" id="ARBA00022692"/>
    </source>
</evidence>
<evidence type="ECO:0000256" key="7">
    <source>
        <dbReference type="ARBA" id="ARBA00023122"/>
    </source>
</evidence>
<name>A0A857L309_9ACTN</name>
<dbReference type="AlphaFoldDB" id="A0A857L309"/>
<evidence type="ECO:0000256" key="6">
    <source>
        <dbReference type="ARBA" id="ARBA00022989"/>
    </source>
</evidence>
<sequence>MLTVLGILLGILVVFAITALTGYFVAQEFAFMAVDRSRLAARAEAGDATATRTLSVTRRTSFMLSGAQLGITITGLLVGYVAEPLIGKGVGEIFGDIGVPVSVGVAIGTVLAVGFSTVVQMVFGELLPKNMAIAKPEPVARWLARSTTIYLAVFGPVITIFDKAAELLLRLLHIEPVHDVEHSATPRDLEHIVAESRETGELPAQLSTLLDRVLDFPTRSAEHAMIPRGNVDTVSVDDLAGDVLDLMSTGHTRYPVVDGAHEVRGIIDLQILLNWSNAGADPTVTAGALCRPAITIPDSLPLPEALEQMEAVEGPEVIGELAIVIDEYGGFAGIVTIEDIAEEIVGEIDDEHDPVTPKDVEKTDGGWLIQGDAHIDEVSRIIGYELPEGDYETIAGLVITTLEGLPVVGDEVTIPLDPDPAELAIGEDVEPLEVRATVREVEKRVPSLVFVTVAAVAREEDGDE</sequence>
<dbReference type="InterPro" id="IPR044751">
    <property type="entry name" value="Ion_transp-like_CBS"/>
</dbReference>
<dbReference type="InterPro" id="IPR016169">
    <property type="entry name" value="FAD-bd_PCMH_sub2"/>
</dbReference>
<keyword evidence="7" id="KW-0129">CBS domain</keyword>
<dbReference type="Gene3D" id="3.10.580.10">
    <property type="entry name" value="CBS-domain"/>
    <property type="match status" value="1"/>
</dbReference>
<dbReference type="Gene3D" id="3.30.465.10">
    <property type="match status" value="1"/>
</dbReference>
<dbReference type="Pfam" id="PF01595">
    <property type="entry name" value="CNNM"/>
    <property type="match status" value="1"/>
</dbReference>
<dbReference type="SMART" id="SM00116">
    <property type="entry name" value="CBS"/>
    <property type="match status" value="2"/>
</dbReference>
<protein>
    <submittedName>
        <fullName evidence="9">DUF21 domain-containing protein</fullName>
    </submittedName>
</protein>
<dbReference type="InterPro" id="IPR036318">
    <property type="entry name" value="FAD-bd_PCMH-like_sf"/>
</dbReference>
<evidence type="ECO:0000256" key="3">
    <source>
        <dbReference type="ARBA" id="ARBA00022475"/>
    </source>
</evidence>
<dbReference type="SUPFAM" id="SSF54631">
    <property type="entry name" value="CBS-domain pair"/>
    <property type="match status" value="1"/>
</dbReference>
<comment type="similarity">
    <text evidence="2">Belongs to the UPF0053 family.</text>
</comment>
<accession>A0A857L309</accession>
<keyword evidence="3" id="KW-1003">Cell membrane</keyword>
<keyword evidence="8" id="KW-0472">Membrane</keyword>
<dbReference type="RefSeq" id="WP_005184346.1">
    <property type="nucleotide sequence ID" value="NZ_CP045804.1"/>
</dbReference>
<evidence type="ECO:0000256" key="5">
    <source>
        <dbReference type="ARBA" id="ARBA00022737"/>
    </source>
</evidence>
<dbReference type="PROSITE" id="PS51371">
    <property type="entry name" value="CBS"/>
    <property type="match status" value="2"/>
</dbReference>
<evidence type="ECO:0000256" key="8">
    <source>
        <dbReference type="ARBA" id="ARBA00023136"/>
    </source>
</evidence>
<dbReference type="InterPro" id="IPR005170">
    <property type="entry name" value="Transptr-assoc_dom"/>
</dbReference>
<dbReference type="InterPro" id="IPR000644">
    <property type="entry name" value="CBS_dom"/>
</dbReference>
<dbReference type="InterPro" id="IPR051676">
    <property type="entry name" value="UPF0053_domain"/>
</dbReference>
<evidence type="ECO:0000256" key="1">
    <source>
        <dbReference type="ARBA" id="ARBA00004651"/>
    </source>
</evidence>
<evidence type="ECO:0000256" key="2">
    <source>
        <dbReference type="ARBA" id="ARBA00006337"/>
    </source>
</evidence>
<proteinExistence type="inferred from homology"/>
<keyword evidence="6" id="KW-1133">Transmembrane helix</keyword>
<evidence type="ECO:0000313" key="9">
    <source>
        <dbReference type="EMBL" id="QHN41415.1"/>
    </source>
</evidence>
<organism evidence="9">
    <name type="scientific">Gordonia amarae</name>
    <dbReference type="NCBI Taxonomy" id="36821"/>
    <lineage>
        <taxon>Bacteria</taxon>
        <taxon>Bacillati</taxon>
        <taxon>Actinomycetota</taxon>
        <taxon>Actinomycetes</taxon>
        <taxon>Mycobacteriales</taxon>
        <taxon>Gordoniaceae</taxon>
        <taxon>Gordonia</taxon>
    </lineage>
</organism>
<reference evidence="9" key="1">
    <citation type="journal article" date="2021" name="Nat. Microbiol.">
        <title>Cocultivation of an ultrasmall environmental parasitic bacterium with lytic ability against bacteria associated with wastewater foams.</title>
        <authorList>
            <person name="Batinovic S."/>
            <person name="Rose J.J.A."/>
            <person name="Ratcliffe J."/>
            <person name="Seviour R.J."/>
            <person name="Petrovski S."/>
        </authorList>
    </citation>
    <scope>NUCLEOTIDE SEQUENCE</scope>
    <source>
        <strain evidence="9">CON44</strain>
    </source>
</reference>
<comment type="subcellular location">
    <subcellularLocation>
        <location evidence="1">Cell membrane</location>
        <topology evidence="1">Multi-pass membrane protein</topology>
    </subcellularLocation>
</comment>
<dbReference type="GO" id="GO:0005886">
    <property type="term" value="C:plasma membrane"/>
    <property type="evidence" value="ECO:0007669"/>
    <property type="project" value="UniProtKB-SubCell"/>
</dbReference>
<dbReference type="InterPro" id="IPR002550">
    <property type="entry name" value="CNNM"/>
</dbReference>
<dbReference type="SMART" id="SM01091">
    <property type="entry name" value="CorC_HlyC"/>
    <property type="match status" value="1"/>
</dbReference>
<keyword evidence="5" id="KW-0677">Repeat</keyword>
<dbReference type="CDD" id="cd04590">
    <property type="entry name" value="CBS_pair_CorC_HlyC_assoc"/>
    <property type="match status" value="1"/>
</dbReference>
<dbReference type="SUPFAM" id="SSF56176">
    <property type="entry name" value="FAD-binding/transporter-associated domain-like"/>
    <property type="match status" value="1"/>
</dbReference>
<dbReference type="InterPro" id="IPR046342">
    <property type="entry name" value="CBS_dom_sf"/>
</dbReference>
<dbReference type="PANTHER" id="PTHR43099">
    <property type="entry name" value="UPF0053 PROTEIN YRKA"/>
    <property type="match status" value="1"/>
</dbReference>
<dbReference type="PANTHER" id="PTHR43099:SF6">
    <property type="entry name" value="UPF0053 PROTEIN RV1842C"/>
    <property type="match status" value="1"/>
</dbReference>
<gene>
    <name evidence="9" type="ORF">GII30_21655</name>
</gene>
<dbReference type="GO" id="GO:0050660">
    <property type="term" value="F:flavin adenine dinucleotide binding"/>
    <property type="evidence" value="ECO:0007669"/>
    <property type="project" value="InterPro"/>
</dbReference>
<dbReference type="Pfam" id="PF00571">
    <property type="entry name" value="CBS"/>
    <property type="match status" value="2"/>
</dbReference>
<keyword evidence="4" id="KW-0812">Transmembrane</keyword>
<dbReference type="PROSITE" id="PS51846">
    <property type="entry name" value="CNNM"/>
    <property type="match status" value="1"/>
</dbReference>